<evidence type="ECO:0000313" key="6">
    <source>
        <dbReference type="EMBL" id="KZV92259.1"/>
    </source>
</evidence>
<reference evidence="6 7" key="1">
    <citation type="journal article" date="2016" name="Mol. Biol. Evol.">
        <title>Comparative Genomics of Early-Diverging Mushroom-Forming Fungi Provides Insights into the Origins of Lignocellulose Decay Capabilities.</title>
        <authorList>
            <person name="Nagy L.G."/>
            <person name="Riley R."/>
            <person name="Tritt A."/>
            <person name="Adam C."/>
            <person name="Daum C."/>
            <person name="Floudas D."/>
            <person name="Sun H."/>
            <person name="Yadav J.S."/>
            <person name="Pangilinan J."/>
            <person name="Larsson K.H."/>
            <person name="Matsuura K."/>
            <person name="Barry K."/>
            <person name="Labutti K."/>
            <person name="Kuo R."/>
            <person name="Ohm R.A."/>
            <person name="Bhattacharya S.S."/>
            <person name="Shirouzu T."/>
            <person name="Yoshinaga Y."/>
            <person name="Martin F.M."/>
            <person name="Grigoriev I.V."/>
            <person name="Hibbett D.S."/>
        </authorList>
    </citation>
    <scope>NUCLEOTIDE SEQUENCE [LARGE SCALE GENOMIC DNA]</scope>
    <source>
        <strain evidence="6 7">HHB12029</strain>
    </source>
</reference>
<feature type="active site" description="Proton donor" evidence="1">
    <location>
        <position position="52"/>
    </location>
</feature>
<protein>
    <submittedName>
        <fullName evidence="6">Aldo/keto reductase</fullName>
    </submittedName>
</protein>
<dbReference type="PANTHER" id="PTHR43827:SF13">
    <property type="entry name" value="ALDO_KETO REDUCTASE FAMILY PROTEIN"/>
    <property type="match status" value="1"/>
</dbReference>
<dbReference type="AlphaFoldDB" id="A0A166AIP9"/>
<dbReference type="SUPFAM" id="SSF51430">
    <property type="entry name" value="NAD(P)-linked oxidoreductase"/>
    <property type="match status" value="1"/>
</dbReference>
<dbReference type="PIRSF" id="PIRSF000097">
    <property type="entry name" value="AKR"/>
    <property type="match status" value="1"/>
</dbReference>
<organism evidence="6 7">
    <name type="scientific">Exidia glandulosa HHB12029</name>
    <dbReference type="NCBI Taxonomy" id="1314781"/>
    <lineage>
        <taxon>Eukaryota</taxon>
        <taxon>Fungi</taxon>
        <taxon>Dikarya</taxon>
        <taxon>Basidiomycota</taxon>
        <taxon>Agaricomycotina</taxon>
        <taxon>Agaricomycetes</taxon>
        <taxon>Auriculariales</taxon>
        <taxon>Exidiaceae</taxon>
        <taxon>Exidia</taxon>
    </lineage>
</organism>
<feature type="domain" description="NADP-dependent oxidoreductase" evidence="5">
    <location>
        <begin position="27"/>
        <end position="196"/>
    </location>
</feature>
<feature type="site" description="Lowers pKa of active site Tyr" evidence="3">
    <location>
        <position position="77"/>
    </location>
</feature>
<dbReference type="Proteomes" id="UP000077266">
    <property type="component" value="Unassembled WGS sequence"/>
</dbReference>
<evidence type="ECO:0000259" key="5">
    <source>
        <dbReference type="Pfam" id="PF00248"/>
    </source>
</evidence>
<dbReference type="InParanoid" id="A0A166AIP9"/>
<evidence type="ECO:0000256" key="1">
    <source>
        <dbReference type="PIRSR" id="PIRSR000097-1"/>
    </source>
</evidence>
<dbReference type="PRINTS" id="PR00069">
    <property type="entry name" value="ALDKETRDTASE"/>
</dbReference>
<dbReference type="Pfam" id="PF00248">
    <property type="entry name" value="Aldo_ket_red"/>
    <property type="match status" value="1"/>
</dbReference>
<feature type="chain" id="PRO_5007870645" evidence="4">
    <location>
        <begin position="17"/>
        <end position="227"/>
    </location>
</feature>
<proteinExistence type="predicted"/>
<accession>A0A166AIP9</accession>
<keyword evidence="7" id="KW-1185">Reference proteome</keyword>
<name>A0A166AIP9_EXIGL</name>
<dbReference type="InterPro" id="IPR018170">
    <property type="entry name" value="Aldo/ket_reductase_CS"/>
</dbReference>
<keyword evidence="4" id="KW-0732">Signal</keyword>
<gene>
    <name evidence="6" type="ORF">EXIGLDRAFT_614606</name>
</gene>
<dbReference type="CDD" id="cd19071">
    <property type="entry name" value="AKR_AKR1-5-like"/>
    <property type="match status" value="1"/>
</dbReference>
<evidence type="ECO:0000313" key="7">
    <source>
        <dbReference type="Proteomes" id="UP000077266"/>
    </source>
</evidence>
<dbReference type="STRING" id="1314781.A0A166AIP9"/>
<dbReference type="Gene3D" id="3.20.20.100">
    <property type="entry name" value="NADP-dependent oxidoreductase domain"/>
    <property type="match status" value="1"/>
</dbReference>
<dbReference type="OrthoDB" id="416253at2759"/>
<feature type="signal peptide" evidence="4">
    <location>
        <begin position="1"/>
        <end position="16"/>
    </location>
</feature>
<evidence type="ECO:0000256" key="2">
    <source>
        <dbReference type="PIRSR" id="PIRSR000097-2"/>
    </source>
</evidence>
<dbReference type="InterPro" id="IPR036812">
    <property type="entry name" value="NAD(P)_OxRdtase_dom_sf"/>
</dbReference>
<feature type="binding site" evidence="2">
    <location>
        <position position="113"/>
    </location>
    <ligand>
        <name>substrate</name>
    </ligand>
</feature>
<dbReference type="GO" id="GO:0016491">
    <property type="term" value="F:oxidoreductase activity"/>
    <property type="evidence" value="ECO:0007669"/>
    <property type="project" value="InterPro"/>
</dbReference>
<evidence type="ECO:0000256" key="4">
    <source>
        <dbReference type="SAM" id="SignalP"/>
    </source>
</evidence>
<dbReference type="InterPro" id="IPR020471">
    <property type="entry name" value="AKR"/>
</dbReference>
<dbReference type="PANTHER" id="PTHR43827">
    <property type="entry name" value="2,5-DIKETO-D-GLUCONIC ACID REDUCTASE"/>
    <property type="match status" value="1"/>
</dbReference>
<dbReference type="EMBL" id="KV426011">
    <property type="protein sequence ID" value="KZV92259.1"/>
    <property type="molecule type" value="Genomic_DNA"/>
</dbReference>
<evidence type="ECO:0000256" key="3">
    <source>
        <dbReference type="PIRSR" id="PIRSR000097-3"/>
    </source>
</evidence>
<sequence>MACTALTLYLLRAGYTIPLLGLGVYKNNENPTEACLAAFRAGYRHVDSAMRYGNEAQVGEAVRRSGIPRSELFITSKVFNSSHGYESALAAVDKSLATFGGDGSQYFDLYLLHDPTAGKEKRLGAWRALIEAKKAGKLRTAGVSNFGTKHLNEIVAAGLELPAVNQIELHPFCQQKDIVDWCRKHDVLIQAYSPVLRMAAGKIDHPTIVKVAEKVRSSPIVLLACAQ</sequence>
<dbReference type="PROSITE" id="PS00798">
    <property type="entry name" value="ALDOKETO_REDUCTASE_1"/>
    <property type="match status" value="1"/>
</dbReference>
<dbReference type="InterPro" id="IPR023210">
    <property type="entry name" value="NADP_OxRdtase_dom"/>
</dbReference>